<proteinExistence type="predicted"/>
<organism evidence="5 6">
    <name type="scientific">Bifidobacterium apousia</name>
    <dbReference type="NCBI Taxonomy" id="2750996"/>
    <lineage>
        <taxon>Bacteria</taxon>
        <taxon>Bacillati</taxon>
        <taxon>Actinomycetota</taxon>
        <taxon>Actinomycetes</taxon>
        <taxon>Bifidobacteriales</taxon>
        <taxon>Bifidobacteriaceae</taxon>
        <taxon>Bifidobacterium</taxon>
    </lineage>
</organism>
<keyword evidence="6" id="KW-1185">Reference proteome</keyword>
<dbReference type="GO" id="GO:0003700">
    <property type="term" value="F:DNA-binding transcription factor activity"/>
    <property type="evidence" value="ECO:0007669"/>
    <property type="project" value="TreeGrafter"/>
</dbReference>
<sequence length="353" mass="38926">MRRRVTIKDVAKEANVSIKTVSNVLNHSGSMRPETRERVKTAMAKLGYQINMSARSLKTGATGILGLGIFDFTQPFGAYLADKVIETARERKYGVVVSTYSSGGSGIRTIIDETYHLAADGWIFFVERPLRDKGILLSQTYPLVMTGDYRPYGKADFVTMPNTEAERFATGRLLDAGCRRLALVGAPAKYSRRSVFSAVEGTQELRVRGYIQAFEERGLEVDSSLIVSLPRLMTDEGIKAADFLLDDHPDVDGIICLNDAVAYGVMHQVQKRGRSIPEDIQVVGFDNTPEGSYSNPALTTIDPLIDDYARVAVSMLIERINGYAGPVRTYTTGFELVERDSTQVGKDADKMTP</sequence>
<dbReference type="RefSeq" id="WP_144084785.1">
    <property type="nucleotide sequence ID" value="NZ_JACFRS010000001.1"/>
</dbReference>
<dbReference type="InterPro" id="IPR010982">
    <property type="entry name" value="Lambda_DNA-bd_dom_sf"/>
</dbReference>
<dbReference type="PROSITE" id="PS50932">
    <property type="entry name" value="HTH_LACI_2"/>
    <property type="match status" value="1"/>
</dbReference>
<dbReference type="PROSITE" id="PS00356">
    <property type="entry name" value="HTH_LACI_1"/>
    <property type="match status" value="1"/>
</dbReference>
<name>A0A556R4U5_9BIFI</name>
<dbReference type="PANTHER" id="PTHR30146">
    <property type="entry name" value="LACI-RELATED TRANSCRIPTIONAL REPRESSOR"/>
    <property type="match status" value="1"/>
</dbReference>
<evidence type="ECO:0000256" key="2">
    <source>
        <dbReference type="ARBA" id="ARBA00023125"/>
    </source>
</evidence>
<keyword evidence="2" id="KW-0238">DNA-binding</keyword>
<dbReference type="InterPro" id="IPR000843">
    <property type="entry name" value="HTH_LacI"/>
</dbReference>
<reference evidence="5 6" key="1">
    <citation type="submission" date="2019-07" db="EMBL/GenBank/DDBJ databases">
        <title>Bifidobacterium asteroides genomes.</title>
        <authorList>
            <person name="Zheng H."/>
        </authorList>
    </citation>
    <scope>NUCLEOTIDE SEQUENCE [LARGE SCALE GENOMIC DNA]</scope>
    <source>
        <strain evidence="5 6">W8102</strain>
    </source>
</reference>
<dbReference type="CDD" id="cd06267">
    <property type="entry name" value="PBP1_LacI_sugar_binding-like"/>
    <property type="match status" value="1"/>
</dbReference>
<evidence type="ECO:0000259" key="4">
    <source>
        <dbReference type="PROSITE" id="PS50932"/>
    </source>
</evidence>
<dbReference type="PRINTS" id="PR00036">
    <property type="entry name" value="HTHLACI"/>
</dbReference>
<dbReference type="EMBL" id="VMHK01000001">
    <property type="protein sequence ID" value="TSJ83906.1"/>
    <property type="molecule type" value="Genomic_DNA"/>
</dbReference>
<dbReference type="GO" id="GO:0000976">
    <property type="term" value="F:transcription cis-regulatory region binding"/>
    <property type="evidence" value="ECO:0007669"/>
    <property type="project" value="TreeGrafter"/>
</dbReference>
<evidence type="ECO:0000313" key="5">
    <source>
        <dbReference type="EMBL" id="TSJ83906.1"/>
    </source>
</evidence>
<dbReference type="SMART" id="SM00354">
    <property type="entry name" value="HTH_LACI"/>
    <property type="match status" value="1"/>
</dbReference>
<dbReference type="Pfam" id="PF00356">
    <property type="entry name" value="LacI"/>
    <property type="match status" value="1"/>
</dbReference>
<comment type="caution">
    <text evidence="5">The sequence shown here is derived from an EMBL/GenBank/DDBJ whole genome shotgun (WGS) entry which is preliminary data.</text>
</comment>
<dbReference type="Gene3D" id="1.10.260.40">
    <property type="entry name" value="lambda repressor-like DNA-binding domains"/>
    <property type="match status" value="1"/>
</dbReference>
<dbReference type="Pfam" id="PF13377">
    <property type="entry name" value="Peripla_BP_3"/>
    <property type="match status" value="1"/>
</dbReference>
<dbReference type="Proteomes" id="UP000316508">
    <property type="component" value="Unassembled WGS sequence"/>
</dbReference>
<dbReference type="InterPro" id="IPR046335">
    <property type="entry name" value="LacI/GalR-like_sensor"/>
</dbReference>
<evidence type="ECO:0000256" key="1">
    <source>
        <dbReference type="ARBA" id="ARBA00023015"/>
    </source>
</evidence>
<dbReference type="InterPro" id="IPR028082">
    <property type="entry name" value="Peripla_BP_I"/>
</dbReference>
<dbReference type="CDD" id="cd01392">
    <property type="entry name" value="HTH_LacI"/>
    <property type="match status" value="1"/>
</dbReference>
<accession>A0A556R4U5</accession>
<dbReference type="Gene3D" id="3.40.50.2300">
    <property type="match status" value="2"/>
</dbReference>
<dbReference type="SUPFAM" id="SSF53822">
    <property type="entry name" value="Periplasmic binding protein-like I"/>
    <property type="match status" value="1"/>
</dbReference>
<evidence type="ECO:0000313" key="6">
    <source>
        <dbReference type="Proteomes" id="UP000316508"/>
    </source>
</evidence>
<protein>
    <submittedName>
        <fullName evidence="5">LacI family transcriptional regulator</fullName>
    </submittedName>
</protein>
<gene>
    <name evidence="5" type="ORF">FPK30_00015</name>
</gene>
<evidence type="ECO:0000256" key="3">
    <source>
        <dbReference type="ARBA" id="ARBA00023163"/>
    </source>
</evidence>
<dbReference type="PANTHER" id="PTHR30146:SF109">
    <property type="entry name" value="HTH-TYPE TRANSCRIPTIONAL REGULATOR GALS"/>
    <property type="match status" value="1"/>
</dbReference>
<dbReference type="AlphaFoldDB" id="A0A556R4U5"/>
<keyword evidence="1" id="KW-0805">Transcription regulation</keyword>
<keyword evidence="3" id="KW-0804">Transcription</keyword>
<dbReference type="SUPFAM" id="SSF47413">
    <property type="entry name" value="lambda repressor-like DNA-binding domains"/>
    <property type="match status" value="1"/>
</dbReference>
<feature type="domain" description="HTH lacI-type" evidence="4">
    <location>
        <begin position="5"/>
        <end position="59"/>
    </location>
</feature>